<dbReference type="GO" id="GO:0005741">
    <property type="term" value="C:mitochondrial outer membrane"/>
    <property type="evidence" value="ECO:0007669"/>
    <property type="project" value="InterPro"/>
</dbReference>
<dbReference type="PANTHER" id="PTHR28241">
    <property type="entry name" value="MITOCHONDRIAL IMPORT PROTEIN 1"/>
    <property type="match status" value="1"/>
</dbReference>
<keyword evidence="2" id="KW-1185">Reference proteome</keyword>
<evidence type="ECO:0000313" key="1">
    <source>
        <dbReference type="EMBL" id="KAG2236549.1"/>
    </source>
</evidence>
<evidence type="ECO:0000313" key="2">
    <source>
        <dbReference type="Proteomes" id="UP000613177"/>
    </source>
</evidence>
<dbReference type="OrthoDB" id="5529571at2759"/>
<dbReference type="InterPro" id="IPR013262">
    <property type="entry name" value="OMP_MIM1/TOM13_mt"/>
</dbReference>
<dbReference type="Proteomes" id="UP000613177">
    <property type="component" value="Unassembled WGS sequence"/>
</dbReference>
<gene>
    <name evidence="1" type="ORF">INT48_000849</name>
</gene>
<evidence type="ECO:0008006" key="3">
    <source>
        <dbReference type="Google" id="ProtNLM"/>
    </source>
</evidence>
<dbReference type="Pfam" id="PF08219">
    <property type="entry name" value="TOM13"/>
    <property type="match status" value="1"/>
</dbReference>
<dbReference type="EMBL" id="JAEPRE010000016">
    <property type="protein sequence ID" value="KAG2236549.1"/>
    <property type="molecule type" value="Genomic_DNA"/>
</dbReference>
<proteinExistence type="predicted"/>
<comment type="caution">
    <text evidence="1">The sequence shown here is derived from an EMBL/GenBank/DDBJ whole genome shotgun (WGS) entry which is preliminary data.</text>
</comment>
<dbReference type="GO" id="GO:0070096">
    <property type="term" value="P:mitochondrial outer membrane translocase complex assembly"/>
    <property type="evidence" value="ECO:0007669"/>
    <property type="project" value="TreeGrafter"/>
</dbReference>
<protein>
    <recommendedName>
        <fullName evidence="3">TOM13-domain-containing protein</fullName>
    </recommendedName>
</protein>
<dbReference type="GO" id="GO:0045040">
    <property type="term" value="P:protein insertion into mitochondrial outer membrane"/>
    <property type="evidence" value="ECO:0007669"/>
    <property type="project" value="TreeGrafter"/>
</dbReference>
<accession>A0A8H7STB1</accession>
<sequence>MSNSSNSGTLIKRDPWYYNTTFLWVVKSTAINFVLPFFNGVMLGFGEILANELLFKYGWFGFTRPALGIHGIPSSATSEYKKAVTTEAKREQKLLLI</sequence>
<organism evidence="1 2">
    <name type="scientific">Thamnidium elegans</name>
    <dbReference type="NCBI Taxonomy" id="101142"/>
    <lineage>
        <taxon>Eukaryota</taxon>
        <taxon>Fungi</taxon>
        <taxon>Fungi incertae sedis</taxon>
        <taxon>Mucoromycota</taxon>
        <taxon>Mucoromycotina</taxon>
        <taxon>Mucoromycetes</taxon>
        <taxon>Mucorales</taxon>
        <taxon>Mucorineae</taxon>
        <taxon>Mucoraceae</taxon>
        <taxon>Thamnidium</taxon>
    </lineage>
</organism>
<dbReference type="AlphaFoldDB" id="A0A8H7STB1"/>
<reference evidence="1" key="1">
    <citation type="submission" date="2021-01" db="EMBL/GenBank/DDBJ databases">
        <title>Metabolic potential, ecology and presence of endohyphal bacteria is reflected in genomic diversity of Mucoromycotina.</title>
        <authorList>
            <person name="Muszewska A."/>
            <person name="Okrasinska A."/>
            <person name="Steczkiewicz K."/>
            <person name="Drgas O."/>
            <person name="Orlowska M."/>
            <person name="Perlinska-Lenart U."/>
            <person name="Aleksandrzak-Piekarczyk T."/>
            <person name="Szatraj K."/>
            <person name="Zielenkiewicz U."/>
            <person name="Pilsyk S."/>
            <person name="Malc E."/>
            <person name="Mieczkowski P."/>
            <person name="Kruszewska J.S."/>
            <person name="Biernat P."/>
            <person name="Pawlowska J."/>
        </authorList>
    </citation>
    <scope>NUCLEOTIDE SEQUENCE</scope>
    <source>
        <strain evidence="1">WA0000018081</strain>
    </source>
</reference>
<name>A0A8H7STB1_9FUNG</name>
<dbReference type="PANTHER" id="PTHR28241:SF1">
    <property type="entry name" value="MITOCHONDRIAL IMPORT PROTEIN 1"/>
    <property type="match status" value="1"/>
</dbReference>